<evidence type="ECO:0000313" key="13">
    <source>
        <dbReference type="Proteomes" id="UP000005019"/>
    </source>
</evidence>
<sequence length="458" mass="47458">MNLGLVDLFHVIITLAVLLSCAHLGGYAAARLRIPPMVGELAGGLLLGQTVLKRLWPDAHGWLLPALPATGGTVPPVLTVLSFCSTIGLLLLMFIGGLQLRRLLTRDDTGSVGWVAATGVIVPVGAGLLLFELVDFSPYAGSAGHLGALKIVLLIELAITSIPVIARIFIDLGLMHTRLARIVLSVAVIEDVLLYVALSIALGMVQASAGGDASVLTGLGIGPAEPAFVIWHIAASLLLLAVAAWGFGPVRTPEGEACARFNFIARRSPLAWLFTSVLVTTGVAMLLGLAPMFGALVAGIVASRNTHADVVKAQQQVESVGLGFFIPLYFALIGVSLDLIRDFDWRLTVGILLFGSIVKYGGALIGGLFAREPLPMANALAISVNARGGPGLLVAATAFSAGIVNPVAYTSLVILSVLTSVGAGLFLAHLLRTRPAVAELIAGDTSSRHRSAGQPAAV</sequence>
<feature type="transmembrane region" description="Helical" evidence="10">
    <location>
        <begin position="229"/>
        <end position="248"/>
    </location>
</feature>
<dbReference type="InterPro" id="IPR038770">
    <property type="entry name" value="Na+/solute_symporter_sf"/>
</dbReference>
<feature type="transmembrane region" description="Helical" evidence="10">
    <location>
        <begin position="269"/>
        <end position="302"/>
    </location>
</feature>
<feature type="transmembrane region" description="Helical" evidence="10">
    <location>
        <begin position="182"/>
        <end position="209"/>
    </location>
</feature>
<accession>F5RFF5</accession>
<evidence type="ECO:0000256" key="2">
    <source>
        <dbReference type="ARBA" id="ARBA00022448"/>
    </source>
</evidence>
<keyword evidence="9" id="KW-0739">Sodium transport</keyword>
<feature type="domain" description="Cation/H+ exchanger transmembrane" evidence="11">
    <location>
        <begin position="22"/>
        <end position="432"/>
    </location>
</feature>
<feature type="transmembrane region" description="Helical" evidence="10">
    <location>
        <begin position="407"/>
        <end position="431"/>
    </location>
</feature>
<keyword evidence="3" id="KW-0050">Antiport</keyword>
<dbReference type="GO" id="GO:0016020">
    <property type="term" value="C:membrane"/>
    <property type="evidence" value="ECO:0007669"/>
    <property type="project" value="UniProtKB-SubCell"/>
</dbReference>
<evidence type="ECO:0000259" key="11">
    <source>
        <dbReference type="Pfam" id="PF00999"/>
    </source>
</evidence>
<feature type="transmembrane region" description="Helical" evidence="10">
    <location>
        <begin position="76"/>
        <end position="100"/>
    </location>
</feature>
<dbReference type="eggNOG" id="COG0475">
    <property type="taxonomic scope" value="Bacteria"/>
</dbReference>
<evidence type="ECO:0000313" key="12">
    <source>
        <dbReference type="EMBL" id="EGK70807.1"/>
    </source>
</evidence>
<feature type="transmembrane region" description="Helical" evidence="10">
    <location>
        <begin position="151"/>
        <end position="170"/>
    </location>
</feature>
<dbReference type="Pfam" id="PF00999">
    <property type="entry name" value="Na_H_Exchanger"/>
    <property type="match status" value="1"/>
</dbReference>
<organism evidence="12 13">
    <name type="scientific">Methyloversatilis universalis (strain ATCC BAA-1314 / DSM 25237 / JCM 13912 / CCUG 52030 / FAM5)</name>
    <dbReference type="NCBI Taxonomy" id="1000565"/>
    <lineage>
        <taxon>Bacteria</taxon>
        <taxon>Pseudomonadati</taxon>
        <taxon>Pseudomonadota</taxon>
        <taxon>Betaproteobacteria</taxon>
        <taxon>Nitrosomonadales</taxon>
        <taxon>Sterolibacteriaceae</taxon>
        <taxon>Methyloversatilis</taxon>
    </lineage>
</organism>
<keyword evidence="5 10" id="KW-1133">Transmembrane helix</keyword>
<dbReference type="AlphaFoldDB" id="F5RFF5"/>
<evidence type="ECO:0000256" key="4">
    <source>
        <dbReference type="ARBA" id="ARBA00022692"/>
    </source>
</evidence>
<feature type="transmembrane region" description="Helical" evidence="10">
    <location>
        <begin position="322"/>
        <end position="340"/>
    </location>
</feature>
<dbReference type="Proteomes" id="UP000005019">
    <property type="component" value="Unassembled WGS sequence"/>
</dbReference>
<keyword evidence="4 10" id="KW-0812">Transmembrane</keyword>
<proteinExistence type="predicted"/>
<dbReference type="InterPro" id="IPR006153">
    <property type="entry name" value="Cation/H_exchanger_TM"/>
</dbReference>
<feature type="transmembrane region" description="Helical" evidence="10">
    <location>
        <begin position="12"/>
        <end position="30"/>
    </location>
</feature>
<keyword evidence="6" id="KW-0915">Sodium</keyword>
<keyword evidence="7" id="KW-0406">Ion transport</keyword>
<name>F5RFF5_METUF</name>
<dbReference type="GO" id="GO:0015297">
    <property type="term" value="F:antiporter activity"/>
    <property type="evidence" value="ECO:0007669"/>
    <property type="project" value="UniProtKB-KW"/>
</dbReference>
<evidence type="ECO:0000256" key="10">
    <source>
        <dbReference type="SAM" id="Phobius"/>
    </source>
</evidence>
<protein>
    <submittedName>
        <fullName evidence="12">Na+/H+ antiporter</fullName>
    </submittedName>
</protein>
<comment type="subcellular location">
    <subcellularLocation>
        <location evidence="1">Membrane</location>
        <topology evidence="1">Multi-pass membrane protein</topology>
    </subcellularLocation>
</comment>
<dbReference type="PANTHER" id="PTHR43562:SF3">
    <property type="entry name" value="SODIUM ION_PROTON EXCHANGER (EUROFUNG)"/>
    <property type="match status" value="1"/>
</dbReference>
<dbReference type="STRING" id="1000565.METUNv1_03032"/>
<gene>
    <name evidence="12" type="ORF">METUNv1_03032</name>
</gene>
<dbReference type="GO" id="GO:1902600">
    <property type="term" value="P:proton transmembrane transport"/>
    <property type="evidence" value="ECO:0007669"/>
    <property type="project" value="InterPro"/>
</dbReference>
<dbReference type="GO" id="GO:0006814">
    <property type="term" value="P:sodium ion transport"/>
    <property type="evidence" value="ECO:0007669"/>
    <property type="project" value="UniProtKB-KW"/>
</dbReference>
<evidence type="ECO:0000256" key="1">
    <source>
        <dbReference type="ARBA" id="ARBA00004141"/>
    </source>
</evidence>
<dbReference type="OrthoDB" id="9793589at2"/>
<evidence type="ECO:0000256" key="8">
    <source>
        <dbReference type="ARBA" id="ARBA00023136"/>
    </source>
</evidence>
<keyword evidence="2" id="KW-0813">Transport</keyword>
<reference evidence="12 13" key="1">
    <citation type="journal article" date="2011" name="J. Bacteriol.">
        <title>Genome sequence of Methyloversatilis universalis FAM5T, a methylotrophic representative of the order Rhodocyclales.</title>
        <authorList>
            <person name="Kittichotirat W."/>
            <person name="Good N.M."/>
            <person name="Hall R."/>
            <person name="Bringel F."/>
            <person name="Lajus A."/>
            <person name="Medigue C."/>
            <person name="Smalley N.E."/>
            <person name="Beck D."/>
            <person name="Bumgarner R."/>
            <person name="Vuilleumier S."/>
            <person name="Kalyuzhnaya M.G."/>
        </authorList>
    </citation>
    <scope>NUCLEOTIDE SEQUENCE [LARGE SCALE GENOMIC DNA]</scope>
    <source>
        <strain evidence="13">ATCC BAA-1314 / JCM 13912 / FAM5</strain>
    </source>
</reference>
<feature type="transmembrane region" description="Helical" evidence="10">
    <location>
        <begin position="347"/>
        <end position="370"/>
    </location>
</feature>
<evidence type="ECO:0000256" key="5">
    <source>
        <dbReference type="ARBA" id="ARBA00022989"/>
    </source>
</evidence>
<keyword evidence="8 10" id="KW-0472">Membrane</keyword>
<feature type="transmembrane region" description="Helical" evidence="10">
    <location>
        <begin position="112"/>
        <end position="131"/>
    </location>
</feature>
<dbReference type="PANTHER" id="PTHR43562">
    <property type="entry name" value="NAPA-TYPE SODIUM/HYDROGEN ANTIPORTER"/>
    <property type="match status" value="1"/>
</dbReference>
<evidence type="ECO:0000256" key="6">
    <source>
        <dbReference type="ARBA" id="ARBA00023053"/>
    </source>
</evidence>
<evidence type="ECO:0000256" key="7">
    <source>
        <dbReference type="ARBA" id="ARBA00023065"/>
    </source>
</evidence>
<comment type="caution">
    <text evidence="12">The sequence shown here is derived from an EMBL/GenBank/DDBJ whole genome shotgun (WGS) entry which is preliminary data.</text>
</comment>
<evidence type="ECO:0000256" key="9">
    <source>
        <dbReference type="ARBA" id="ARBA00023201"/>
    </source>
</evidence>
<dbReference type="Gene3D" id="1.20.1530.20">
    <property type="match status" value="1"/>
</dbReference>
<dbReference type="EMBL" id="AFHG01000053">
    <property type="protein sequence ID" value="EGK70807.1"/>
    <property type="molecule type" value="Genomic_DNA"/>
</dbReference>
<keyword evidence="13" id="KW-1185">Reference proteome</keyword>
<evidence type="ECO:0000256" key="3">
    <source>
        <dbReference type="ARBA" id="ARBA00022449"/>
    </source>
</evidence>